<sequence length="53" mass="6010">MKEFLKKLIVGVLLIICIGLNFEKSNIIADEWSEPVKFYNSYGNSAVFKATNI</sequence>
<accession>A0AAW4WQN7</accession>
<protein>
    <submittedName>
        <fullName evidence="1">Uncharacterized protein</fullName>
    </submittedName>
</protein>
<reference evidence="1" key="1">
    <citation type="submission" date="2021-10" db="EMBL/GenBank/DDBJ databases">
        <title>Collection of gut derived symbiotic bacterial strains cultured from healthy donors.</title>
        <authorList>
            <person name="Lin H."/>
            <person name="Littmann E."/>
            <person name="Claire K."/>
            <person name="Pamer E."/>
        </authorList>
    </citation>
    <scope>NUCLEOTIDE SEQUENCE</scope>
    <source>
        <strain evidence="1">MSK.22.92</strain>
    </source>
</reference>
<comment type="caution">
    <text evidence="1">The sequence shown here is derived from an EMBL/GenBank/DDBJ whole genome shotgun (WGS) entry which is preliminary data.</text>
</comment>
<evidence type="ECO:0000313" key="1">
    <source>
        <dbReference type="EMBL" id="MCC2747572.1"/>
    </source>
</evidence>
<organism evidence="1 2">
    <name type="scientific">Agathobacter rectalis</name>
    <dbReference type="NCBI Taxonomy" id="39491"/>
    <lineage>
        <taxon>Bacteria</taxon>
        <taxon>Bacillati</taxon>
        <taxon>Bacillota</taxon>
        <taxon>Clostridia</taxon>
        <taxon>Lachnospirales</taxon>
        <taxon>Lachnospiraceae</taxon>
        <taxon>Agathobacter</taxon>
    </lineage>
</organism>
<dbReference type="RefSeq" id="WP_306784068.1">
    <property type="nucleotide sequence ID" value="NZ_JAAISE010000012.1"/>
</dbReference>
<evidence type="ECO:0000313" key="2">
    <source>
        <dbReference type="Proteomes" id="UP001197847"/>
    </source>
</evidence>
<dbReference type="Proteomes" id="UP001197847">
    <property type="component" value="Unassembled WGS sequence"/>
</dbReference>
<gene>
    <name evidence="1" type="ORF">LK487_11130</name>
</gene>
<dbReference type="AlphaFoldDB" id="A0AAW4WQN7"/>
<dbReference type="EMBL" id="JAJFBX010000015">
    <property type="protein sequence ID" value="MCC2747572.1"/>
    <property type="molecule type" value="Genomic_DNA"/>
</dbReference>
<proteinExistence type="predicted"/>
<name>A0AAW4WQN7_9FIRM</name>